<dbReference type="GeneID" id="88840159"/>
<dbReference type="Pfam" id="PF18742">
    <property type="entry name" value="DpnII-MboI"/>
    <property type="match status" value="1"/>
</dbReference>
<reference evidence="1 2" key="1">
    <citation type="submission" date="2020-08" db="EMBL/GenBank/DDBJ databases">
        <title>Genomic Encyclopedia of Type Strains, Phase IV (KMG-IV): sequencing the most valuable type-strain genomes for metagenomic binning, comparative biology and taxonomic classification.</title>
        <authorList>
            <person name="Goeker M."/>
        </authorList>
    </citation>
    <scope>NUCLEOTIDE SEQUENCE [LARGE SCALE GENOMIC DNA]</scope>
    <source>
        <strain evidence="1 2">DSM 4731</strain>
    </source>
</reference>
<organism evidence="1 2">
    <name type="scientific">Brevundimonas aurantiaca</name>
    <dbReference type="NCBI Taxonomy" id="74316"/>
    <lineage>
        <taxon>Bacteria</taxon>
        <taxon>Pseudomonadati</taxon>
        <taxon>Pseudomonadota</taxon>
        <taxon>Alphaproteobacteria</taxon>
        <taxon>Caulobacterales</taxon>
        <taxon>Caulobacteraceae</taxon>
        <taxon>Brevundimonas</taxon>
    </lineage>
</organism>
<evidence type="ECO:0000313" key="2">
    <source>
        <dbReference type="Proteomes" id="UP000527324"/>
    </source>
</evidence>
<comment type="caution">
    <text evidence="1">The sequence shown here is derived from an EMBL/GenBank/DDBJ whole genome shotgun (WGS) entry which is preliminary data.</text>
</comment>
<dbReference type="Proteomes" id="UP000527324">
    <property type="component" value="Unassembled WGS sequence"/>
</dbReference>
<proteinExistence type="predicted"/>
<keyword evidence="2" id="KW-1185">Reference proteome</keyword>
<dbReference type="RefSeq" id="WP_052005029.1">
    <property type="nucleotide sequence ID" value="NZ_CAJFZW010000001.1"/>
</dbReference>
<sequence>MDKMEWAVESLEYLRKARIAIDDEFRGAMQDAKGYPGSWKDPWHGTSRDIISNLYHYSEEFVADVRIPNEMFASPERFEQGLVAYRAFVQAMVDDLDEEQAAYELKHKIVGAPHIVDVARRQVFHVLGAIDYTLARKPSPPAATVSSETADLDLIVTLARRFHESVLALKTHPHGGAVYAIKDEWDCQYLFRSILAAYFPDVREEEWSPSVAGSASRCEFFLKPLRAMVELKYVRKSDTTKIKKELANDFVDYGGNSEVDRLICLVYDPDNHLKNPAGFQSDLSKPRTGLIDVKVIVSPPR</sequence>
<name>A0A7W9F8L5_9CAUL</name>
<evidence type="ECO:0000313" key="1">
    <source>
        <dbReference type="EMBL" id="MBB5740232.1"/>
    </source>
</evidence>
<accession>A0A7W9F8L5</accession>
<protein>
    <submittedName>
        <fullName evidence="1">Uncharacterized protein</fullName>
    </submittedName>
</protein>
<dbReference type="EMBL" id="JACHOQ010000003">
    <property type="protein sequence ID" value="MBB5740232.1"/>
    <property type="molecule type" value="Genomic_DNA"/>
</dbReference>
<dbReference type="AlphaFoldDB" id="A0A7W9F8L5"/>
<gene>
    <name evidence="1" type="ORF">GGQ93_001946</name>
</gene>